<gene>
    <name evidence="1" type="ORF">FHR83_006723</name>
</gene>
<evidence type="ECO:0000313" key="2">
    <source>
        <dbReference type="Proteomes" id="UP000590749"/>
    </source>
</evidence>
<name>A0A7W5AMH4_9ACTN</name>
<dbReference type="EMBL" id="JACHXF010000017">
    <property type="protein sequence ID" value="MBB3099017.1"/>
    <property type="molecule type" value="Genomic_DNA"/>
</dbReference>
<accession>A0A7W5AMH4</accession>
<proteinExistence type="predicted"/>
<dbReference type="RefSeq" id="WP_183225102.1">
    <property type="nucleotide sequence ID" value="NZ_BMPW01000020.1"/>
</dbReference>
<comment type="caution">
    <text evidence="1">The sequence shown here is derived from an EMBL/GenBank/DDBJ whole genome shotgun (WGS) entry which is preliminary data.</text>
</comment>
<organism evidence="1 2">
    <name type="scientific">Actinoplanes campanulatus</name>
    <dbReference type="NCBI Taxonomy" id="113559"/>
    <lineage>
        <taxon>Bacteria</taxon>
        <taxon>Bacillati</taxon>
        <taxon>Actinomycetota</taxon>
        <taxon>Actinomycetes</taxon>
        <taxon>Micromonosporales</taxon>
        <taxon>Micromonosporaceae</taxon>
        <taxon>Actinoplanes</taxon>
    </lineage>
</organism>
<keyword evidence="2" id="KW-1185">Reference proteome</keyword>
<sequence length="139" mass="14242">MAVAGKRIPASEINGLLAGWQTYSPLLYSAMSTTKSSITRTVSAAQYVVRAGLVNVMVDVLAGATSSGGCGLQLPVSALASTPPLLGQAIITGSGAPTTPLAAMVVSTLDTIVIMLPSTSFQDITSGQRLRVNLTYRSV</sequence>
<dbReference type="Proteomes" id="UP000590749">
    <property type="component" value="Unassembled WGS sequence"/>
</dbReference>
<protein>
    <submittedName>
        <fullName evidence="1">Uncharacterized protein</fullName>
    </submittedName>
</protein>
<dbReference type="AlphaFoldDB" id="A0A7W5AMH4"/>
<evidence type="ECO:0000313" key="1">
    <source>
        <dbReference type="EMBL" id="MBB3099017.1"/>
    </source>
</evidence>
<reference evidence="1 2" key="1">
    <citation type="submission" date="2020-08" db="EMBL/GenBank/DDBJ databases">
        <title>Genomic Encyclopedia of Type Strains, Phase III (KMG-III): the genomes of soil and plant-associated and newly described type strains.</title>
        <authorList>
            <person name="Whitman W."/>
        </authorList>
    </citation>
    <scope>NUCLEOTIDE SEQUENCE [LARGE SCALE GENOMIC DNA]</scope>
    <source>
        <strain evidence="1 2">CECT 3287</strain>
    </source>
</reference>